<reference evidence="7 8" key="1">
    <citation type="submission" date="2020-06" db="EMBL/GenBank/DDBJ databases">
        <title>Sulfitobacter algicola sp. nov., isolated from green algae.</title>
        <authorList>
            <person name="Wang C."/>
        </authorList>
    </citation>
    <scope>NUCLEOTIDE SEQUENCE [LARGE SCALE GENOMIC DNA]</scope>
    <source>
        <strain evidence="7 8">1151</strain>
    </source>
</reference>
<evidence type="ECO:0000256" key="4">
    <source>
        <dbReference type="PROSITE-ProRule" id="PRU01331"/>
    </source>
</evidence>
<dbReference type="SMART" id="SM01230">
    <property type="entry name" value="Gln-synt_C"/>
    <property type="match status" value="1"/>
</dbReference>
<dbReference type="Pfam" id="PF00120">
    <property type="entry name" value="Gln-synt_C"/>
    <property type="match status" value="1"/>
</dbReference>
<keyword evidence="8" id="KW-1185">Reference proteome</keyword>
<dbReference type="InterPro" id="IPR027303">
    <property type="entry name" value="Gln_synth_gly_rich_site"/>
</dbReference>
<dbReference type="PANTHER" id="PTHR43785:SF12">
    <property type="entry name" value="TYPE-1 GLUTAMINE SYNTHETASE 2"/>
    <property type="match status" value="1"/>
</dbReference>
<gene>
    <name evidence="7" type="ORF">HRQ87_08000</name>
</gene>
<dbReference type="PROSITE" id="PS00181">
    <property type="entry name" value="GLNA_ATP"/>
    <property type="match status" value="1"/>
</dbReference>
<proteinExistence type="inferred from homology"/>
<evidence type="ECO:0000256" key="1">
    <source>
        <dbReference type="ARBA" id="ARBA00001946"/>
    </source>
</evidence>
<protein>
    <submittedName>
        <fullName evidence="7">Glutamine synthetase</fullName>
    </submittedName>
</protein>
<keyword evidence="3" id="KW-0460">Magnesium</keyword>
<name>A0ABX2IUK9_9RHOB</name>
<evidence type="ECO:0000313" key="8">
    <source>
        <dbReference type="Proteomes" id="UP000777935"/>
    </source>
</evidence>
<evidence type="ECO:0000256" key="5">
    <source>
        <dbReference type="RuleBase" id="RU000384"/>
    </source>
</evidence>
<feature type="domain" description="GS catalytic" evidence="6">
    <location>
        <begin position="67"/>
        <end position="395"/>
    </location>
</feature>
<dbReference type="Gene3D" id="3.30.590.10">
    <property type="entry name" value="Glutamine synthetase/guanido kinase, catalytic domain"/>
    <property type="match status" value="1"/>
</dbReference>
<keyword evidence="2" id="KW-0436">Ligase</keyword>
<dbReference type="Proteomes" id="UP000777935">
    <property type="component" value="Unassembled WGS sequence"/>
</dbReference>
<dbReference type="InterPro" id="IPR014746">
    <property type="entry name" value="Gln_synth/guanido_kin_cat_dom"/>
</dbReference>
<evidence type="ECO:0000256" key="2">
    <source>
        <dbReference type="ARBA" id="ARBA00022598"/>
    </source>
</evidence>
<sequence length="395" mass="42327">MPFSVLNVDIFGRDIEGSPLVFASGDADGLLQPTDRGAVPMPWLDGDAHLVPHWMFDESGQAFAGDPRQALARVLDRFSAKGWQVMAATEIEFHLLSNAQGPIENPVTGHALVHDNILSLNELDQFEPFFNDLYASFAAMGIPAQAATSEAGPGQFEIDLTHQPAMRAADDAALFKMLVKGVARNHDMAATFMAKPITDAPGNGMHVHFSVLDTDGRNIFDDGGNQGTAVLRHAIAGCLAAMPAQTLFFAPFGASFDRLVPGAHAPTGAAWGFDNRTVAVRVPAGPPAARRIEHRVAGGDTNPYLVLAAVLGAALQGIEAGTMPPAPVIGDAYDLKLPQLADSWDQAIAALADPILFGIFHTDLLDNLRRTKQQELRSFADIPHDNWMPHLLEVL</sequence>
<evidence type="ECO:0000256" key="3">
    <source>
        <dbReference type="ARBA" id="ARBA00022842"/>
    </source>
</evidence>
<dbReference type="PROSITE" id="PS51987">
    <property type="entry name" value="GS_CATALYTIC"/>
    <property type="match status" value="1"/>
</dbReference>
<dbReference type="SUPFAM" id="SSF55931">
    <property type="entry name" value="Glutamine synthetase/guanido kinase"/>
    <property type="match status" value="1"/>
</dbReference>
<evidence type="ECO:0000313" key="7">
    <source>
        <dbReference type="EMBL" id="NSX54745.1"/>
    </source>
</evidence>
<comment type="caution">
    <text evidence="7">The sequence shown here is derived from an EMBL/GenBank/DDBJ whole genome shotgun (WGS) entry which is preliminary data.</text>
</comment>
<comment type="cofactor">
    <cofactor evidence="1">
        <name>Mg(2+)</name>
        <dbReference type="ChEBI" id="CHEBI:18420"/>
    </cofactor>
</comment>
<organism evidence="7 8">
    <name type="scientific">Parasulfitobacter algicola</name>
    <dbReference type="NCBI Taxonomy" id="2614809"/>
    <lineage>
        <taxon>Bacteria</taxon>
        <taxon>Pseudomonadati</taxon>
        <taxon>Pseudomonadota</taxon>
        <taxon>Alphaproteobacteria</taxon>
        <taxon>Rhodobacterales</taxon>
        <taxon>Roseobacteraceae</taxon>
        <taxon>Parasulfitobacter</taxon>
    </lineage>
</organism>
<evidence type="ECO:0000259" key="6">
    <source>
        <dbReference type="PROSITE" id="PS51987"/>
    </source>
</evidence>
<dbReference type="PANTHER" id="PTHR43785">
    <property type="entry name" value="GAMMA-GLUTAMYLPUTRESCINE SYNTHETASE"/>
    <property type="match status" value="1"/>
</dbReference>
<dbReference type="InterPro" id="IPR008146">
    <property type="entry name" value="Gln_synth_cat_dom"/>
</dbReference>
<comment type="similarity">
    <text evidence="4 5">Belongs to the glutamine synthetase family.</text>
</comment>
<dbReference type="EMBL" id="JABUFE010000003">
    <property type="protein sequence ID" value="NSX54745.1"/>
    <property type="molecule type" value="Genomic_DNA"/>
</dbReference>
<accession>A0ABX2IUK9</accession>